<keyword evidence="2" id="KW-1003">Cell membrane</keyword>
<comment type="subcellular location">
    <subcellularLocation>
        <location evidence="1">Cell membrane</location>
        <topology evidence="1">Multi-pass membrane protein</topology>
    </subcellularLocation>
</comment>
<accession>A0ABS6VVY8</accession>
<keyword evidence="8" id="KW-1185">Reference proteome</keyword>
<evidence type="ECO:0000256" key="6">
    <source>
        <dbReference type="SAM" id="Phobius"/>
    </source>
</evidence>
<evidence type="ECO:0000256" key="1">
    <source>
        <dbReference type="ARBA" id="ARBA00004651"/>
    </source>
</evidence>
<evidence type="ECO:0000313" key="7">
    <source>
        <dbReference type="EMBL" id="MBW2942483.1"/>
    </source>
</evidence>
<sequence length="91" mass="10528">MAEYLRNPLCQVWAFLSAMTLASWWVSQGGFEFNVNVLVTVTVLLVSALKVHLVVRYFMEVNVAPRWLKRTMNAWLIVLLALLLGFYFFSL</sequence>
<reference evidence="7" key="1">
    <citation type="submission" date="2021-07" db="EMBL/GenBank/DDBJ databases">
        <title>Zhongshania sp. CAU 1632 isolated from seawater.</title>
        <authorList>
            <person name="Kim W."/>
        </authorList>
    </citation>
    <scope>NUCLEOTIDE SEQUENCE</scope>
    <source>
        <strain evidence="7">CAU 1632</strain>
    </source>
</reference>
<feature type="transmembrane region" description="Helical" evidence="6">
    <location>
        <begin position="71"/>
        <end position="89"/>
    </location>
</feature>
<evidence type="ECO:0000256" key="3">
    <source>
        <dbReference type="ARBA" id="ARBA00022692"/>
    </source>
</evidence>
<evidence type="ECO:0000313" key="8">
    <source>
        <dbReference type="Proteomes" id="UP001166291"/>
    </source>
</evidence>
<dbReference type="EMBL" id="JAHWDQ010000006">
    <property type="protein sequence ID" value="MBW2942483.1"/>
    <property type="molecule type" value="Genomic_DNA"/>
</dbReference>
<keyword evidence="5 6" id="KW-0472">Membrane</keyword>
<proteinExistence type="predicted"/>
<evidence type="ECO:0000256" key="5">
    <source>
        <dbReference type="ARBA" id="ARBA00023136"/>
    </source>
</evidence>
<dbReference type="Proteomes" id="UP001166291">
    <property type="component" value="Unassembled WGS sequence"/>
</dbReference>
<keyword evidence="3 6" id="KW-0812">Transmembrane</keyword>
<evidence type="ECO:0000256" key="2">
    <source>
        <dbReference type="ARBA" id="ARBA00022475"/>
    </source>
</evidence>
<dbReference type="RefSeq" id="WP_219044730.1">
    <property type="nucleotide sequence ID" value="NZ_JAHWDQ010000006.1"/>
</dbReference>
<feature type="transmembrane region" description="Helical" evidence="6">
    <location>
        <begin position="12"/>
        <end position="31"/>
    </location>
</feature>
<keyword evidence="4 6" id="KW-1133">Transmembrane helix</keyword>
<feature type="transmembrane region" description="Helical" evidence="6">
    <location>
        <begin position="37"/>
        <end position="59"/>
    </location>
</feature>
<dbReference type="InterPro" id="IPR005171">
    <property type="entry name" value="Cyt_c_oxidase_su4_prok"/>
</dbReference>
<gene>
    <name evidence="7" type="ORF">KXJ70_16925</name>
</gene>
<evidence type="ECO:0000256" key="4">
    <source>
        <dbReference type="ARBA" id="ARBA00022989"/>
    </source>
</evidence>
<dbReference type="Pfam" id="PF03626">
    <property type="entry name" value="COX4_pro"/>
    <property type="match status" value="1"/>
</dbReference>
<name>A0ABS6VVY8_9GAMM</name>
<protein>
    <submittedName>
        <fullName evidence="7">Cytochrome C oxidase subunit IV family protein</fullName>
    </submittedName>
</protein>
<organism evidence="7 8">
    <name type="scientific">Zhongshania aquimaris</name>
    <dbReference type="NCBI Taxonomy" id="2857107"/>
    <lineage>
        <taxon>Bacteria</taxon>
        <taxon>Pseudomonadati</taxon>
        <taxon>Pseudomonadota</taxon>
        <taxon>Gammaproteobacteria</taxon>
        <taxon>Cellvibrionales</taxon>
        <taxon>Spongiibacteraceae</taxon>
        <taxon>Zhongshania</taxon>
    </lineage>
</organism>
<comment type="caution">
    <text evidence="7">The sequence shown here is derived from an EMBL/GenBank/DDBJ whole genome shotgun (WGS) entry which is preliminary data.</text>
</comment>